<dbReference type="GO" id="GO:0005509">
    <property type="term" value="F:calcium ion binding"/>
    <property type="evidence" value="ECO:0007669"/>
    <property type="project" value="InterPro"/>
</dbReference>
<evidence type="ECO:0000256" key="1">
    <source>
        <dbReference type="ARBA" id="ARBA00004370"/>
    </source>
</evidence>
<comment type="caution">
    <text evidence="4">The sequence shown here is derived from an EMBL/GenBank/DDBJ whole genome shotgun (WGS) entry which is preliminary data.</text>
</comment>
<keyword evidence="2" id="KW-0472">Membrane</keyword>
<dbReference type="InterPro" id="IPR015919">
    <property type="entry name" value="Cadherin-like_sf"/>
</dbReference>
<evidence type="ECO:0000313" key="5">
    <source>
        <dbReference type="Proteomes" id="UP000236370"/>
    </source>
</evidence>
<dbReference type="Gene3D" id="2.60.40.60">
    <property type="entry name" value="Cadherins"/>
    <property type="match status" value="1"/>
</dbReference>
<accession>A0A2J8KIN4</accession>
<evidence type="ECO:0000256" key="2">
    <source>
        <dbReference type="ARBA" id="ARBA00023136"/>
    </source>
</evidence>
<dbReference type="GO" id="GO:0016020">
    <property type="term" value="C:membrane"/>
    <property type="evidence" value="ECO:0007669"/>
    <property type="project" value="UniProtKB-SubCell"/>
</dbReference>
<name>A0A2J8KIN4_PANTR</name>
<dbReference type="Proteomes" id="UP000236370">
    <property type="component" value="Unassembled WGS sequence"/>
</dbReference>
<organism evidence="4 5">
    <name type="scientific">Pan troglodytes</name>
    <name type="common">Chimpanzee</name>
    <dbReference type="NCBI Taxonomy" id="9598"/>
    <lineage>
        <taxon>Eukaryota</taxon>
        <taxon>Metazoa</taxon>
        <taxon>Chordata</taxon>
        <taxon>Craniata</taxon>
        <taxon>Vertebrata</taxon>
        <taxon>Euteleostomi</taxon>
        <taxon>Mammalia</taxon>
        <taxon>Eutheria</taxon>
        <taxon>Euarchontoglires</taxon>
        <taxon>Primates</taxon>
        <taxon>Haplorrhini</taxon>
        <taxon>Catarrhini</taxon>
        <taxon>Hominidae</taxon>
        <taxon>Pan</taxon>
    </lineage>
</organism>
<dbReference type="EMBL" id="NBAG03000365">
    <property type="protein sequence ID" value="PNI34879.1"/>
    <property type="molecule type" value="Genomic_DNA"/>
</dbReference>
<dbReference type="CDD" id="cd11304">
    <property type="entry name" value="Cadherin_repeat"/>
    <property type="match status" value="1"/>
</dbReference>
<dbReference type="AlphaFoldDB" id="A0A2J8KIN4"/>
<comment type="subcellular location">
    <subcellularLocation>
        <location evidence="1">Membrane</location>
    </subcellularLocation>
</comment>
<gene>
    <name evidence="4" type="ORF">CK820_G0038539</name>
</gene>
<reference evidence="4 5" key="1">
    <citation type="submission" date="2017-12" db="EMBL/GenBank/DDBJ databases">
        <title>High-resolution comparative analysis of great ape genomes.</title>
        <authorList>
            <person name="Pollen A."/>
            <person name="Hastie A."/>
            <person name="Hormozdiari F."/>
            <person name="Dougherty M."/>
            <person name="Liu R."/>
            <person name="Chaisson M."/>
            <person name="Hoppe E."/>
            <person name="Hill C."/>
            <person name="Pang A."/>
            <person name="Hillier L."/>
            <person name="Baker C."/>
            <person name="Armstrong J."/>
            <person name="Shendure J."/>
            <person name="Paten B."/>
            <person name="Wilson R."/>
            <person name="Chao H."/>
            <person name="Schneider V."/>
            <person name="Ventura M."/>
            <person name="Kronenberg Z."/>
            <person name="Murali S."/>
            <person name="Gordon D."/>
            <person name="Cantsilieris S."/>
            <person name="Munson K."/>
            <person name="Nelson B."/>
            <person name="Raja A."/>
            <person name="Underwood J."/>
            <person name="Diekhans M."/>
            <person name="Fiddes I."/>
            <person name="Haussler D."/>
            <person name="Eichler E."/>
        </authorList>
    </citation>
    <scope>NUCLEOTIDE SEQUENCE [LARGE SCALE GENOMIC DNA]</scope>
    <source>
        <strain evidence="4">Yerkes chimp pedigree #C0471</strain>
    </source>
</reference>
<keyword evidence="3" id="KW-0325">Glycoprotein</keyword>
<protein>
    <submittedName>
        <fullName evidence="4">CDHR1 isoform 7</fullName>
    </submittedName>
</protein>
<dbReference type="FunFam" id="2.60.40.60:FF:000126">
    <property type="entry name" value="Cadherin-related family member 1"/>
    <property type="match status" value="1"/>
</dbReference>
<dbReference type="SUPFAM" id="SSF49313">
    <property type="entry name" value="Cadherin-like"/>
    <property type="match status" value="1"/>
</dbReference>
<proteinExistence type="predicted"/>
<feature type="non-terminal residue" evidence="4">
    <location>
        <position position="1"/>
    </location>
</feature>
<sequence length="77" mass="8615">ITHAEPANVFDINSHTGEIWLKNSIRSLDALHNITPGRDCLWSLEVQAKDRGSPSFSTTALLKIDITDAEVRRLRSD</sequence>
<evidence type="ECO:0000313" key="4">
    <source>
        <dbReference type="EMBL" id="PNI34879.1"/>
    </source>
</evidence>
<evidence type="ECO:0000256" key="3">
    <source>
        <dbReference type="ARBA" id="ARBA00023180"/>
    </source>
</evidence>